<protein>
    <submittedName>
        <fullName evidence="1">Methylisocitrate lyase</fullName>
    </submittedName>
</protein>
<keyword evidence="2" id="KW-1185">Reference proteome</keyword>
<organism evidence="1 2">
    <name type="scientific">Candidatus Micrarchaeum acidiphilum ARMAN-2</name>
    <dbReference type="NCBI Taxonomy" id="425595"/>
    <lineage>
        <taxon>Archaea</taxon>
        <taxon>Candidatus Micrarchaeota</taxon>
        <taxon>Candidatus Micrarchaeia</taxon>
        <taxon>Candidatus Micrarchaeales</taxon>
        <taxon>Candidatus Micrarchaeaceae</taxon>
        <taxon>Candidatus Micrarchaeum</taxon>
    </lineage>
</organism>
<dbReference type="Proteomes" id="UP000332487">
    <property type="component" value="Unassembled WGS sequence"/>
</dbReference>
<dbReference type="CDD" id="cd00377">
    <property type="entry name" value="ICL_PEPM"/>
    <property type="match status" value="1"/>
</dbReference>
<evidence type="ECO:0000313" key="2">
    <source>
        <dbReference type="Proteomes" id="UP000332487"/>
    </source>
</evidence>
<dbReference type="InterPro" id="IPR039556">
    <property type="entry name" value="ICL/PEPM"/>
</dbReference>
<dbReference type="NCBIfam" id="TIGR02317">
    <property type="entry name" value="prpB"/>
    <property type="match status" value="1"/>
</dbReference>
<dbReference type="GO" id="GO:0046421">
    <property type="term" value="F:methylisocitrate lyase activity"/>
    <property type="evidence" value="ECO:0007669"/>
    <property type="project" value="InterPro"/>
</dbReference>
<sequence>MSILKDNVNKGPEYLRAMIKRRCISIPGVFNGISAEIAERHGFDAVYLSGSGIAGAAGLPDLSLTTLTEVAEKTAEIASVTKLPIVVDIDTGFGETLNVMRTVRAMERAGASAIHIEDQELPKKCGQLSGKKLVTEEEMVNKIRAAVEARKNENFIIIARTDSRALEGVDGAVRRANIYLEAGADAIFPEALESKSEFEKFAKTVKAPLMANMTEFGKSPLLTVKELDSIGYKMVIFPLTAFRASLKAMDSAYGALKREGTQNSFIKNLMTREEFYELIGYYEYEKEDSHIYKYKKVPK</sequence>
<dbReference type="InterPro" id="IPR040442">
    <property type="entry name" value="Pyrv_kinase-like_dom_sf"/>
</dbReference>
<dbReference type="PANTHER" id="PTHR42905:SF5">
    <property type="entry name" value="CARBOXYVINYL-CARBOXYPHOSPHONATE PHOSPHORYLMUTASE, CHLOROPLASTIC"/>
    <property type="match status" value="1"/>
</dbReference>
<dbReference type="InterPro" id="IPR015813">
    <property type="entry name" value="Pyrv/PenolPyrv_kinase-like_dom"/>
</dbReference>
<dbReference type="EMBL" id="GG697241">
    <property type="protein sequence ID" value="EET89648.1"/>
    <property type="molecule type" value="Genomic_DNA"/>
</dbReference>
<dbReference type="AlphaFoldDB" id="C7DI74"/>
<name>C7DI74_MICA2</name>
<gene>
    <name evidence="1" type="ORF">UNLARM2_0766</name>
</gene>
<reference evidence="1 2" key="1">
    <citation type="journal article" date="2009" name="Genome Biol.">
        <title>Community-wide analysis of microbial genome sequence signatures.</title>
        <authorList>
            <person name="Dick G.J."/>
            <person name="Andersson A.F."/>
            <person name="Baker B.J."/>
            <person name="Simmons S.L."/>
            <person name="Thomas B.C."/>
            <person name="Yelton A.P."/>
            <person name="Banfield J.F."/>
        </authorList>
    </citation>
    <scope>NUCLEOTIDE SEQUENCE [LARGE SCALE GENOMIC DNA]</scope>
    <source>
        <strain evidence="1">ARMAN-2</strain>
    </source>
</reference>
<proteinExistence type="predicted"/>
<dbReference type="GO" id="GO:0019629">
    <property type="term" value="P:propionate catabolic process, 2-methylcitrate cycle"/>
    <property type="evidence" value="ECO:0007669"/>
    <property type="project" value="InterPro"/>
</dbReference>
<evidence type="ECO:0000313" key="1">
    <source>
        <dbReference type="EMBL" id="EET89648.1"/>
    </source>
</evidence>
<reference evidence="1 2" key="2">
    <citation type="journal article" date="2010" name="Proc. Natl. Acad. Sci. U.S.A.">
        <title>Enigmatic, ultrasmall, uncultivated Archaea.</title>
        <authorList>
            <person name="Baker B.J."/>
            <person name="Comolli L.R."/>
            <person name="Dick G.J."/>
            <person name="Hauser L.J."/>
            <person name="Hyatt D."/>
            <person name="Dill B.D."/>
            <person name="Land M.L."/>
            <person name="Verberkmoes N.C."/>
            <person name="Hettich R.L."/>
            <person name="Banfield J.F."/>
        </authorList>
    </citation>
    <scope>NUCLEOTIDE SEQUENCE [LARGE SCALE GENOMIC DNA]</scope>
    <source>
        <strain evidence="1">ARMAN-2</strain>
    </source>
</reference>
<keyword evidence="1" id="KW-0456">Lyase</keyword>
<accession>C7DI74</accession>
<dbReference type="Pfam" id="PF13714">
    <property type="entry name" value="PEP_mutase"/>
    <property type="match status" value="1"/>
</dbReference>
<dbReference type="InterPro" id="IPR012695">
    <property type="entry name" value="PrpB"/>
</dbReference>
<dbReference type="PANTHER" id="PTHR42905">
    <property type="entry name" value="PHOSPHOENOLPYRUVATE CARBOXYLASE"/>
    <property type="match status" value="1"/>
</dbReference>
<dbReference type="FunFam" id="3.20.20.60:FF:000009">
    <property type="entry name" value="2-methylisocitrate lyase"/>
    <property type="match status" value="1"/>
</dbReference>
<dbReference type="SUPFAM" id="SSF51621">
    <property type="entry name" value="Phosphoenolpyruvate/pyruvate domain"/>
    <property type="match status" value="1"/>
</dbReference>
<dbReference type="Gene3D" id="3.20.20.60">
    <property type="entry name" value="Phosphoenolpyruvate-binding domains"/>
    <property type="match status" value="1"/>
</dbReference>